<dbReference type="InterPro" id="IPR001627">
    <property type="entry name" value="Semap_dom"/>
</dbReference>
<dbReference type="PANTHER" id="PTHR11036:SF22">
    <property type="entry name" value="SEMAPHORIN-3E"/>
    <property type="match status" value="1"/>
</dbReference>
<comment type="similarity">
    <text evidence="2">Belongs to the semaphorin family.</text>
</comment>
<protein>
    <submittedName>
        <fullName evidence="12">Sema domain, immunoglobulin domain (Ig), short basic domain, secreted, (semaphorin) 3E</fullName>
    </submittedName>
</protein>
<evidence type="ECO:0000256" key="4">
    <source>
        <dbReference type="ARBA" id="ARBA00022729"/>
    </source>
</evidence>
<dbReference type="InterPro" id="IPR036352">
    <property type="entry name" value="Semap_dom_sf"/>
</dbReference>
<dbReference type="GO" id="GO:0030335">
    <property type="term" value="P:positive regulation of cell migration"/>
    <property type="evidence" value="ECO:0007669"/>
    <property type="project" value="TreeGrafter"/>
</dbReference>
<feature type="domain" description="Sema" evidence="11">
    <location>
        <begin position="16"/>
        <end position="483"/>
    </location>
</feature>
<feature type="compositionally biased region" description="Basic residues" evidence="9">
    <location>
        <begin position="714"/>
        <end position="723"/>
    </location>
</feature>
<evidence type="ECO:0000256" key="7">
    <source>
        <dbReference type="ARBA" id="ARBA00023319"/>
    </source>
</evidence>
<dbReference type="Pfam" id="PF01403">
    <property type="entry name" value="Sema"/>
    <property type="match status" value="1"/>
</dbReference>
<dbReference type="InterPro" id="IPR013151">
    <property type="entry name" value="Immunoglobulin_dom"/>
</dbReference>
<reference evidence="12" key="1">
    <citation type="submission" date="2021-04" db="EMBL/GenBank/DDBJ databases">
        <authorList>
            <consortium name="Wellcome Sanger Institute Data Sharing"/>
        </authorList>
    </citation>
    <scope>NUCLEOTIDE SEQUENCE [LARGE SCALE GENOMIC DNA]</scope>
</reference>
<keyword evidence="3" id="KW-0964">Secreted</keyword>
<dbReference type="Gene3D" id="2.130.10.10">
    <property type="entry name" value="YVTN repeat-like/Quinoprotein amine dehydrogenase"/>
    <property type="match status" value="1"/>
</dbReference>
<dbReference type="InterPro" id="IPR003599">
    <property type="entry name" value="Ig_sub"/>
</dbReference>
<feature type="domain" description="Ig-like" evidence="10">
    <location>
        <begin position="516"/>
        <end position="614"/>
    </location>
</feature>
<dbReference type="Gene3D" id="2.60.40.10">
    <property type="entry name" value="Immunoglobulins"/>
    <property type="match status" value="1"/>
</dbReference>
<dbReference type="PROSITE" id="PS51004">
    <property type="entry name" value="SEMA"/>
    <property type="match status" value="1"/>
</dbReference>
<organism evidence="12 13">
    <name type="scientific">Sparus aurata</name>
    <name type="common">Gilthead sea bream</name>
    <dbReference type="NCBI Taxonomy" id="8175"/>
    <lineage>
        <taxon>Eukaryota</taxon>
        <taxon>Metazoa</taxon>
        <taxon>Chordata</taxon>
        <taxon>Craniata</taxon>
        <taxon>Vertebrata</taxon>
        <taxon>Euteleostomi</taxon>
        <taxon>Actinopterygii</taxon>
        <taxon>Neopterygii</taxon>
        <taxon>Teleostei</taxon>
        <taxon>Neoteleostei</taxon>
        <taxon>Acanthomorphata</taxon>
        <taxon>Eupercaria</taxon>
        <taxon>Spariformes</taxon>
        <taxon>Sparidae</taxon>
        <taxon>Sparus</taxon>
    </lineage>
</organism>
<dbReference type="CDD" id="cd05871">
    <property type="entry name" value="Ig_Sema3"/>
    <property type="match status" value="1"/>
</dbReference>
<dbReference type="Gene3D" id="3.30.1680.10">
    <property type="entry name" value="ligand-binding face of the semaphorins, domain 2"/>
    <property type="match status" value="1"/>
</dbReference>
<dbReference type="GO" id="GO:0007411">
    <property type="term" value="P:axon guidance"/>
    <property type="evidence" value="ECO:0007669"/>
    <property type="project" value="TreeGrafter"/>
</dbReference>
<keyword evidence="13" id="KW-1185">Reference proteome</keyword>
<reference evidence="12" key="3">
    <citation type="submission" date="2025-09" db="UniProtKB">
        <authorList>
            <consortium name="Ensembl"/>
        </authorList>
    </citation>
    <scope>IDENTIFICATION</scope>
</reference>
<dbReference type="InterPro" id="IPR015943">
    <property type="entry name" value="WD40/YVTN_repeat-like_dom_sf"/>
</dbReference>
<keyword evidence="4" id="KW-0732">Signal</keyword>
<feature type="region of interest" description="Disordered" evidence="9">
    <location>
        <begin position="714"/>
        <end position="750"/>
    </location>
</feature>
<dbReference type="Ensembl" id="ENSSAUT00010010506.1">
    <property type="protein sequence ID" value="ENSSAUP00010009869.1"/>
    <property type="gene ID" value="ENSSAUG00010004153.1"/>
</dbReference>
<keyword evidence="6" id="KW-0325">Glycoprotein</keyword>
<dbReference type="SUPFAM" id="SSF48726">
    <property type="entry name" value="Immunoglobulin"/>
    <property type="match status" value="1"/>
</dbReference>
<evidence type="ECO:0000256" key="3">
    <source>
        <dbReference type="ARBA" id="ARBA00022525"/>
    </source>
</evidence>
<evidence type="ECO:0000313" key="13">
    <source>
        <dbReference type="Proteomes" id="UP000472265"/>
    </source>
</evidence>
<keyword evidence="5" id="KW-1015">Disulfide bond</keyword>
<gene>
    <name evidence="12" type="primary">SEMA3E</name>
    <name evidence="12" type="synonym">sema3e</name>
</gene>
<comment type="subcellular location">
    <subcellularLocation>
        <location evidence="1">Secreted</location>
    </subcellularLocation>
</comment>
<dbReference type="PANTHER" id="PTHR11036">
    <property type="entry name" value="SEMAPHORIN"/>
    <property type="match status" value="1"/>
</dbReference>
<dbReference type="GO" id="GO:0005615">
    <property type="term" value="C:extracellular space"/>
    <property type="evidence" value="ECO:0007669"/>
    <property type="project" value="TreeGrafter"/>
</dbReference>
<dbReference type="SUPFAM" id="SSF101912">
    <property type="entry name" value="Sema domain"/>
    <property type="match status" value="1"/>
</dbReference>
<dbReference type="GO" id="GO:0005886">
    <property type="term" value="C:plasma membrane"/>
    <property type="evidence" value="ECO:0007669"/>
    <property type="project" value="TreeGrafter"/>
</dbReference>
<dbReference type="Pfam" id="PF00047">
    <property type="entry name" value="ig"/>
    <property type="match status" value="1"/>
</dbReference>
<evidence type="ECO:0000256" key="5">
    <source>
        <dbReference type="ARBA" id="ARBA00023157"/>
    </source>
</evidence>
<comment type="caution">
    <text evidence="8">Lacks conserved residue(s) required for the propagation of feature annotation.</text>
</comment>
<evidence type="ECO:0000256" key="1">
    <source>
        <dbReference type="ARBA" id="ARBA00004613"/>
    </source>
</evidence>
<dbReference type="GO" id="GO:0030215">
    <property type="term" value="F:semaphorin receptor binding"/>
    <property type="evidence" value="ECO:0007669"/>
    <property type="project" value="InterPro"/>
</dbReference>
<evidence type="ECO:0000256" key="9">
    <source>
        <dbReference type="SAM" id="MobiDB-lite"/>
    </source>
</evidence>
<name>A0A671UAT6_SPAAU</name>
<feature type="compositionally biased region" description="Basic and acidic residues" evidence="9">
    <location>
        <begin position="728"/>
        <end position="741"/>
    </location>
</feature>
<dbReference type="PROSITE" id="PS50835">
    <property type="entry name" value="IG_LIKE"/>
    <property type="match status" value="1"/>
</dbReference>
<dbReference type="SMART" id="SM00423">
    <property type="entry name" value="PSI"/>
    <property type="match status" value="1"/>
</dbReference>
<dbReference type="InterPro" id="IPR016201">
    <property type="entry name" value="PSI"/>
</dbReference>
<evidence type="ECO:0000256" key="2">
    <source>
        <dbReference type="ARBA" id="ARBA00009492"/>
    </source>
</evidence>
<dbReference type="Proteomes" id="UP000472265">
    <property type="component" value="Chromosome 8"/>
</dbReference>
<dbReference type="AlphaFoldDB" id="A0A671UAT6"/>
<dbReference type="GO" id="GO:0045499">
    <property type="term" value="F:chemorepellent activity"/>
    <property type="evidence" value="ECO:0007669"/>
    <property type="project" value="TreeGrafter"/>
</dbReference>
<accession>A0A671UAT6</accession>
<evidence type="ECO:0000259" key="11">
    <source>
        <dbReference type="PROSITE" id="PS51004"/>
    </source>
</evidence>
<evidence type="ECO:0000313" key="12">
    <source>
        <dbReference type="Ensembl" id="ENSSAUP00010009869.1"/>
    </source>
</evidence>
<dbReference type="FunFam" id="2.60.40.10:FF:000030">
    <property type="entry name" value="Semaphorin 3F like"/>
    <property type="match status" value="1"/>
</dbReference>
<sequence>MGHTVDIKCLPRNHNIIPRTHTQLPSSLNRTWVFQGHGASLQPQTMLLDEGHERLYVGAKNTLFSLSLDRVNTHQREIQWASTESQIEECLMKGREKPECANYIKVLQKYNQTHLLVCGTGAFNPACGLVRVGHTGVCVCFCVCVCVCDSGGELYIGLYTDYWENDGALCRLNNQTYTRTERDDRQQLSEPKFVGSAVIPDNDDRDDDKVYFFFTEREADGEGANKAVYTRVGRVCANDQGGQRMLVNRWSSFLKTRLICSVAGPNGIDTHFDDLEDVFVLKNKDGKNPEIFGLFSTTSAVFKGYAVCVYRMEDIRAAFNGPFAFRERPEHHWTPYEDRVPYPRPGSCASKVNGGGFSSSKEFPDEVLRFVRSHPVMYRPVLPQHRRPVLLQTEPGRRKLTQIAVDRVQAQDGHYHVLYIGTDDSVVLKVITIYNKDTDTMEEVLLEELQIFKLPAPIREIIISPKRQQLYVGSELGVAQVRLHQCDLYGSECADCCLARDPYCAWDGLTCSRYYPAGVYTKRRFRRQDVRHGNAVQLCNGLQIDAEERLVYGVESNSTLLECVPRSLQAKVLWFLQKGGERHEVRGDERVILTSHGLLFLSVKSSDAGVYVCQTVEHGYVHTLLRVSLQVLRGERVESAIHRPNDGGGEKPAALCHSSLGPLPGPSISPRALVPSSLPGPHSRLWYKEFLQLIGYGDAQRVEEYCERVWCSDKKRKKTKRKYVPPSGEKRGKGRAEENSHRAPRHTVGT</sequence>
<dbReference type="SMART" id="SM00409">
    <property type="entry name" value="IG"/>
    <property type="match status" value="1"/>
</dbReference>
<dbReference type="InterPro" id="IPR013783">
    <property type="entry name" value="Ig-like_fold"/>
</dbReference>
<dbReference type="InterPro" id="IPR027231">
    <property type="entry name" value="Semaphorin"/>
</dbReference>
<evidence type="ECO:0000256" key="8">
    <source>
        <dbReference type="PROSITE-ProRule" id="PRU00352"/>
    </source>
</evidence>
<evidence type="ECO:0000256" key="6">
    <source>
        <dbReference type="ARBA" id="ARBA00023180"/>
    </source>
</evidence>
<dbReference type="SMART" id="SM00630">
    <property type="entry name" value="Sema"/>
    <property type="match status" value="1"/>
</dbReference>
<proteinExistence type="inferred from homology"/>
<dbReference type="GO" id="GO:0001755">
    <property type="term" value="P:neural crest cell migration"/>
    <property type="evidence" value="ECO:0007669"/>
    <property type="project" value="TreeGrafter"/>
</dbReference>
<dbReference type="InterPro" id="IPR036179">
    <property type="entry name" value="Ig-like_dom_sf"/>
</dbReference>
<evidence type="ECO:0000259" key="10">
    <source>
        <dbReference type="PROSITE" id="PS50835"/>
    </source>
</evidence>
<dbReference type="GeneTree" id="ENSGT00940000158437"/>
<dbReference type="SUPFAM" id="SSF103575">
    <property type="entry name" value="Plexin repeat"/>
    <property type="match status" value="1"/>
</dbReference>
<keyword evidence="7" id="KW-0393">Immunoglobulin domain</keyword>
<dbReference type="InterPro" id="IPR007110">
    <property type="entry name" value="Ig-like_dom"/>
</dbReference>
<reference evidence="12" key="2">
    <citation type="submission" date="2025-08" db="UniProtKB">
        <authorList>
            <consortium name="Ensembl"/>
        </authorList>
    </citation>
    <scope>IDENTIFICATION</scope>
</reference>
<dbReference type="GO" id="GO:0071526">
    <property type="term" value="P:semaphorin-plexin signaling pathway"/>
    <property type="evidence" value="ECO:0007669"/>
    <property type="project" value="TreeGrafter"/>
</dbReference>